<evidence type="ECO:0000259" key="4">
    <source>
        <dbReference type="Pfam" id="PF13538"/>
    </source>
</evidence>
<dbReference type="InterPro" id="IPR006345">
    <property type="entry name" value="RecD2"/>
</dbReference>
<dbReference type="Gene3D" id="3.40.50.300">
    <property type="entry name" value="P-loop containing nucleotide triphosphate hydrolases"/>
    <property type="match status" value="2"/>
</dbReference>
<protein>
    <recommendedName>
        <fullName evidence="3">ATP-dependent RecD2 DNA helicase</fullName>
        <ecNumber evidence="3">5.6.2.3</ecNumber>
    </recommendedName>
    <alternativeName>
        <fullName evidence="3">DNA 5'-3' helicase subunit RecD2</fullName>
    </alternativeName>
</protein>
<dbReference type="Pfam" id="PF23139">
    <property type="entry name" value="OB_YrrC"/>
    <property type="match status" value="1"/>
</dbReference>
<dbReference type="HAMAP" id="MF_01488">
    <property type="entry name" value="RecD2"/>
    <property type="match status" value="1"/>
</dbReference>
<dbReference type="SUPFAM" id="SSF52540">
    <property type="entry name" value="P-loop containing nucleoside triphosphate hydrolases"/>
    <property type="match status" value="2"/>
</dbReference>
<dbReference type="InterPro" id="IPR041451">
    <property type="entry name" value="RecD2_SH13"/>
</dbReference>
<dbReference type="GO" id="GO:0009338">
    <property type="term" value="C:exodeoxyribonuclease V complex"/>
    <property type="evidence" value="ECO:0007669"/>
    <property type="project" value="TreeGrafter"/>
</dbReference>
<keyword evidence="3" id="KW-0378">Hydrolase</keyword>
<dbReference type="InterPro" id="IPR055446">
    <property type="entry name" value="RecD2_N_OB"/>
</dbReference>
<name>A0A133S3F1_STRMT</name>
<keyword evidence="2 3" id="KW-0067">ATP-binding</keyword>
<feature type="binding site" evidence="3">
    <location>
        <begin position="361"/>
        <end position="365"/>
    </location>
    <ligand>
        <name>ATP</name>
        <dbReference type="ChEBI" id="CHEBI:30616"/>
    </ligand>
</feature>
<dbReference type="InterPro" id="IPR027785">
    <property type="entry name" value="UvrD-like_helicase_C"/>
</dbReference>
<evidence type="ECO:0000259" key="5">
    <source>
        <dbReference type="Pfam" id="PF14490"/>
    </source>
</evidence>
<sequence>MQRNLMEVYFSGTIERIIFENPSNFYRILLLEIEDTDAEDFDDFEIIVTGTMADVIEGEDYTFWGQIVQHSKYGEQLQISRYERSKPTIKGLVKYFSSSHFKGIGLKTAQKIVDTYGDNTIDEILQHPEKLEGIAGLSAKNREAFVSTLRLNYGTEMVLAKLANYGIPNKLAFQIQDFYKEETLDVVENYPYQLVEDIKGLGFTIADQLAEELGIESQAPERFRAGLVHSLFQACMETGDTYVEARDLLEQTLTLLESSRPVELDPSQVAQELSYLIEEDKVQQIDTKIFDNSLFFAEEGIRSHLVRILEKGKQKSQDLETIQKHITTVEEELGIEYDSIQKQAICDAIQNKVFILTGGPGTGKTTVINGIIAVYALLEGLDLKKKSNLPILLAAPTGRAARRMNELTGLPSATIHRHLGMTGDDDTSHLEDYLDADFIIVDEFSMVDTWLANQLFSNISSNSKILIVGDSDQLPSVSPGQVLADLLHIPLIPQTRLEKIYRQSEESTIVTLASQIRQGILPADFTQKRADRSYFEIASGHIPATIEKILGAALRSGIPARDIQVLAPMYRGTAGIDAINQLMQDLLNPPQKDQLSFEAPQCHYRKGDKVIHLVNDAEINVFNGDLGAITDLIPGKYTESKQDEIIIDFDGNEVSYPRNEWYKIRLAYAMSIHKSQGSEFPVVILPITSASRRMLERNLIYTAITRAKSKLILLGELQAFDYATQHIGTARKTYLIERFSDLLENVEEKQPAVSETVTSSNSEQSYILTEENWTSIPAMIGITDADLREIFGK</sequence>
<dbReference type="Pfam" id="PF18335">
    <property type="entry name" value="SH3_13"/>
    <property type="match status" value="1"/>
</dbReference>
<dbReference type="CDD" id="cd18809">
    <property type="entry name" value="SF1_C_RecD"/>
    <property type="match status" value="1"/>
</dbReference>
<dbReference type="EMBL" id="LRQR01000006">
    <property type="protein sequence ID" value="KXA63032.1"/>
    <property type="molecule type" value="Genomic_DNA"/>
</dbReference>
<dbReference type="InterPro" id="IPR027417">
    <property type="entry name" value="P-loop_NTPase"/>
</dbReference>
<dbReference type="GO" id="GO:0017116">
    <property type="term" value="F:single-stranded DNA helicase activity"/>
    <property type="evidence" value="ECO:0007669"/>
    <property type="project" value="TreeGrafter"/>
</dbReference>
<dbReference type="GO" id="GO:0005524">
    <property type="term" value="F:ATP binding"/>
    <property type="evidence" value="ECO:0007669"/>
    <property type="project" value="UniProtKB-UniRule"/>
</dbReference>
<dbReference type="InterPro" id="IPR050534">
    <property type="entry name" value="Coronavir_polyprotein_1ab"/>
</dbReference>
<organism evidence="8 9">
    <name type="scientific">Streptococcus mitis</name>
    <dbReference type="NCBI Taxonomy" id="28037"/>
    <lineage>
        <taxon>Bacteria</taxon>
        <taxon>Bacillati</taxon>
        <taxon>Bacillota</taxon>
        <taxon>Bacilli</taxon>
        <taxon>Lactobacillales</taxon>
        <taxon>Streptococcaceae</taxon>
        <taxon>Streptococcus</taxon>
        <taxon>Streptococcus mitis group</taxon>
    </lineage>
</organism>
<accession>A0A133S3F1</accession>
<keyword evidence="3" id="KW-0413">Isomerase</keyword>
<feature type="domain" description="ATP-dependent RecD2 DNA helicase SH3" evidence="6">
    <location>
        <begin position="579"/>
        <end position="649"/>
    </location>
</feature>
<keyword evidence="3 8" id="KW-0347">Helicase</keyword>
<comment type="caution">
    <text evidence="8">The sequence shown here is derived from an EMBL/GenBank/DDBJ whole genome shotgun (WGS) entry which is preliminary data.</text>
</comment>
<dbReference type="Gene3D" id="1.10.10.2220">
    <property type="match status" value="1"/>
</dbReference>
<evidence type="ECO:0000313" key="8">
    <source>
        <dbReference type="EMBL" id="KXA63032.1"/>
    </source>
</evidence>
<evidence type="ECO:0000256" key="3">
    <source>
        <dbReference type="HAMAP-Rule" id="MF_01488"/>
    </source>
</evidence>
<reference evidence="8 9" key="1">
    <citation type="submission" date="2016-01" db="EMBL/GenBank/DDBJ databases">
        <authorList>
            <person name="Oliw E.H."/>
        </authorList>
    </citation>
    <scope>NUCLEOTIDE SEQUENCE [LARGE SCALE GENOMIC DNA]</scope>
    <source>
        <strain evidence="8 9">CMW7705B</strain>
    </source>
</reference>
<keyword evidence="1 3" id="KW-0547">Nucleotide-binding</keyword>
<gene>
    <name evidence="3" type="primary">recD2</name>
    <name evidence="8" type="ORF">HMPREF3228_00132</name>
</gene>
<dbReference type="Gene3D" id="2.30.30.940">
    <property type="match status" value="1"/>
</dbReference>
<dbReference type="Pfam" id="PF13538">
    <property type="entry name" value="UvrD_C_2"/>
    <property type="match status" value="1"/>
</dbReference>
<evidence type="ECO:0000313" key="9">
    <source>
        <dbReference type="Proteomes" id="UP000070065"/>
    </source>
</evidence>
<dbReference type="PANTHER" id="PTHR43788:SF6">
    <property type="entry name" value="DNA HELICASE B"/>
    <property type="match status" value="1"/>
</dbReference>
<comment type="function">
    <text evidence="3">DNA-dependent ATPase and ATP-dependent 5'-3' DNA helicase. Has no activity on blunt DNA or DNA with 3'-overhangs, requires at least 10 bases of 5'-ssDNA for helicase activity.</text>
</comment>
<dbReference type="GO" id="GO:0043139">
    <property type="term" value="F:5'-3' DNA helicase activity"/>
    <property type="evidence" value="ECO:0007669"/>
    <property type="project" value="UniProtKB-UniRule"/>
</dbReference>
<dbReference type="GO" id="GO:0016887">
    <property type="term" value="F:ATP hydrolysis activity"/>
    <property type="evidence" value="ECO:0007669"/>
    <property type="project" value="RHEA"/>
</dbReference>
<comment type="similarity">
    <text evidence="3">Belongs to the RecD family. RecD2 subfamily.</text>
</comment>
<dbReference type="GO" id="GO:0003677">
    <property type="term" value="F:DNA binding"/>
    <property type="evidence" value="ECO:0007669"/>
    <property type="project" value="UniProtKB-UniRule"/>
</dbReference>
<evidence type="ECO:0000259" key="7">
    <source>
        <dbReference type="Pfam" id="PF23139"/>
    </source>
</evidence>
<feature type="domain" description="ATP-dependent RecD2 DNA helicase-like helix-hairpin-helix" evidence="5">
    <location>
        <begin position="153"/>
        <end position="242"/>
    </location>
</feature>
<evidence type="ECO:0000256" key="1">
    <source>
        <dbReference type="ARBA" id="ARBA00022741"/>
    </source>
</evidence>
<dbReference type="NCBIfam" id="TIGR01448">
    <property type="entry name" value="recD_rel"/>
    <property type="match status" value="1"/>
</dbReference>
<dbReference type="CDD" id="cd17933">
    <property type="entry name" value="DEXSc_RecD-like"/>
    <property type="match status" value="1"/>
</dbReference>
<dbReference type="InterPro" id="IPR029493">
    <property type="entry name" value="RecD2-like_HHH"/>
</dbReference>
<dbReference type="Pfam" id="PF14490">
    <property type="entry name" value="HHH_RecD2"/>
    <property type="match status" value="1"/>
</dbReference>
<dbReference type="AlphaFoldDB" id="A0A133S3F1"/>
<dbReference type="EC" id="5.6.2.3" evidence="3"/>
<feature type="domain" description="UvrD-like helicase C-terminal" evidence="4">
    <location>
        <begin position="666"/>
        <end position="714"/>
    </location>
</feature>
<comment type="catalytic activity">
    <reaction evidence="3">
        <text>ATP + H2O = ADP + phosphate + H(+)</text>
        <dbReference type="Rhea" id="RHEA:13065"/>
        <dbReference type="ChEBI" id="CHEBI:15377"/>
        <dbReference type="ChEBI" id="CHEBI:15378"/>
        <dbReference type="ChEBI" id="CHEBI:30616"/>
        <dbReference type="ChEBI" id="CHEBI:43474"/>
        <dbReference type="ChEBI" id="CHEBI:456216"/>
        <dbReference type="EC" id="5.6.2.3"/>
    </reaction>
</comment>
<dbReference type="Pfam" id="PF13245">
    <property type="entry name" value="AAA_19"/>
    <property type="match status" value="1"/>
</dbReference>
<proteinExistence type="inferred from homology"/>
<evidence type="ECO:0000259" key="6">
    <source>
        <dbReference type="Pfam" id="PF18335"/>
    </source>
</evidence>
<dbReference type="PANTHER" id="PTHR43788">
    <property type="entry name" value="DNA2/NAM7 HELICASE FAMILY MEMBER"/>
    <property type="match status" value="1"/>
</dbReference>
<dbReference type="Proteomes" id="UP000070065">
    <property type="component" value="Unassembled WGS sequence"/>
</dbReference>
<keyword evidence="3" id="KW-0238">DNA-binding</keyword>
<dbReference type="GO" id="GO:0006310">
    <property type="term" value="P:DNA recombination"/>
    <property type="evidence" value="ECO:0007669"/>
    <property type="project" value="InterPro"/>
</dbReference>
<dbReference type="PATRIC" id="fig|28037.231.peg.133"/>
<feature type="domain" description="ATP-dependent RecD2 DNA helicase OB-fold" evidence="7">
    <location>
        <begin position="9"/>
        <end position="87"/>
    </location>
</feature>
<evidence type="ECO:0000256" key="2">
    <source>
        <dbReference type="ARBA" id="ARBA00022840"/>
    </source>
</evidence>